<sequence>MWPMLPYMLGAWVLECIFHSSTFLAYNLWKRKTEEEMRRKKQQREKQQKEQKMREVLQVEERHRNADASFRYWKQKKEQALREQIKRSRRAKELAMETRARMRDNQLYESNHAFMEWLDMIEERLHLQNLLDEKHKCSKHPPRELI</sequence>
<evidence type="ECO:0000256" key="2">
    <source>
        <dbReference type="SAM" id="Phobius"/>
    </source>
</evidence>
<organism evidence="3 4">
    <name type="scientific">Diaphorina citri</name>
    <name type="common">Asian citrus psyllid</name>
    <dbReference type="NCBI Taxonomy" id="121845"/>
    <lineage>
        <taxon>Eukaryota</taxon>
        <taxon>Metazoa</taxon>
        <taxon>Ecdysozoa</taxon>
        <taxon>Arthropoda</taxon>
        <taxon>Hexapoda</taxon>
        <taxon>Insecta</taxon>
        <taxon>Pterygota</taxon>
        <taxon>Neoptera</taxon>
        <taxon>Paraneoptera</taxon>
        <taxon>Hemiptera</taxon>
        <taxon>Sternorrhyncha</taxon>
        <taxon>Psylloidea</taxon>
        <taxon>Psyllidae</taxon>
        <taxon>Diaphorininae</taxon>
        <taxon>Diaphorina</taxon>
    </lineage>
</organism>
<dbReference type="KEGG" id="dci:103515264"/>
<accession>A0A1S4EJ17</accession>
<evidence type="ECO:0000313" key="3">
    <source>
        <dbReference type="Proteomes" id="UP000079169"/>
    </source>
</evidence>
<evidence type="ECO:0000256" key="1">
    <source>
        <dbReference type="SAM" id="Coils"/>
    </source>
</evidence>
<feature type="coiled-coil region" evidence="1">
    <location>
        <begin position="30"/>
        <end position="62"/>
    </location>
</feature>
<proteinExistence type="predicted"/>
<reference evidence="4" key="1">
    <citation type="submission" date="2025-08" db="UniProtKB">
        <authorList>
            <consortium name="RefSeq"/>
        </authorList>
    </citation>
    <scope>IDENTIFICATION</scope>
</reference>
<keyword evidence="1" id="KW-0175">Coiled coil</keyword>
<protein>
    <submittedName>
        <fullName evidence="4">Vicilin-like seed storage protein At2g18540</fullName>
    </submittedName>
</protein>
<name>A0A1S4EJ17_DIACI</name>
<feature type="transmembrane region" description="Helical" evidence="2">
    <location>
        <begin position="6"/>
        <end position="29"/>
    </location>
</feature>
<evidence type="ECO:0000313" key="4">
    <source>
        <dbReference type="RefSeq" id="XP_017302082.1"/>
    </source>
</evidence>
<keyword evidence="2" id="KW-1133">Transmembrane helix</keyword>
<dbReference type="RefSeq" id="XP_017302082.1">
    <property type="nucleotide sequence ID" value="XM_017446593.1"/>
</dbReference>
<dbReference type="Proteomes" id="UP000079169">
    <property type="component" value="Unplaced"/>
</dbReference>
<dbReference type="GeneID" id="103515264"/>
<keyword evidence="2" id="KW-0472">Membrane</keyword>
<keyword evidence="3" id="KW-1185">Reference proteome</keyword>
<gene>
    <name evidence="4" type="primary">LOC103515264</name>
</gene>
<keyword evidence="2" id="KW-0812">Transmembrane</keyword>
<dbReference type="AlphaFoldDB" id="A0A1S4EJ17"/>
<dbReference type="PaxDb" id="121845-A0A1S4EJ17"/>